<sequence>MATPIRDIISTETATKSGKHTLRVVSALGFPPAFLFLLLHGIFDEQVFPALVLVPMALSSVYSFVLLSGKNKDGSQQFAMTGTRTHFILEFSLGLGLIAFLIPGWISLASSWRGNVMLGTYGTVFPMANFAIHSYFVLRYVAEKYFFAKTYCPHCHYGPFAPTCQQKKTDEQEPLLDAEAPPAMSDNESRDVQTSMV</sequence>
<evidence type="ECO:0000313" key="4">
    <source>
        <dbReference type="Proteomes" id="UP000799324"/>
    </source>
</evidence>
<feature type="region of interest" description="Disordered" evidence="1">
    <location>
        <begin position="171"/>
        <end position="197"/>
    </location>
</feature>
<keyword evidence="2" id="KW-0812">Transmembrane</keyword>
<keyword evidence="4" id="KW-1185">Reference proteome</keyword>
<gene>
    <name evidence="3" type="ORF">K491DRAFT_608527</name>
</gene>
<feature type="transmembrane region" description="Helical" evidence="2">
    <location>
        <begin position="118"/>
        <end position="138"/>
    </location>
</feature>
<dbReference type="OrthoDB" id="5241710at2759"/>
<feature type="transmembrane region" description="Helical" evidence="2">
    <location>
        <begin position="21"/>
        <end position="42"/>
    </location>
</feature>
<feature type="transmembrane region" description="Helical" evidence="2">
    <location>
        <begin position="87"/>
        <end position="106"/>
    </location>
</feature>
<evidence type="ECO:0000313" key="3">
    <source>
        <dbReference type="EMBL" id="KAF2650562.1"/>
    </source>
</evidence>
<organism evidence="3 4">
    <name type="scientific">Lophiostoma macrostomum CBS 122681</name>
    <dbReference type="NCBI Taxonomy" id="1314788"/>
    <lineage>
        <taxon>Eukaryota</taxon>
        <taxon>Fungi</taxon>
        <taxon>Dikarya</taxon>
        <taxon>Ascomycota</taxon>
        <taxon>Pezizomycotina</taxon>
        <taxon>Dothideomycetes</taxon>
        <taxon>Pleosporomycetidae</taxon>
        <taxon>Pleosporales</taxon>
        <taxon>Lophiostomataceae</taxon>
        <taxon>Lophiostoma</taxon>
    </lineage>
</organism>
<feature type="transmembrane region" description="Helical" evidence="2">
    <location>
        <begin position="48"/>
        <end position="67"/>
    </location>
</feature>
<protein>
    <submittedName>
        <fullName evidence="3">Uncharacterized protein</fullName>
    </submittedName>
</protein>
<dbReference type="Proteomes" id="UP000799324">
    <property type="component" value="Unassembled WGS sequence"/>
</dbReference>
<proteinExistence type="predicted"/>
<keyword evidence="2" id="KW-1133">Transmembrane helix</keyword>
<dbReference type="EMBL" id="MU004451">
    <property type="protein sequence ID" value="KAF2650562.1"/>
    <property type="molecule type" value="Genomic_DNA"/>
</dbReference>
<dbReference type="AlphaFoldDB" id="A0A6A6SSN9"/>
<accession>A0A6A6SSN9</accession>
<evidence type="ECO:0000256" key="2">
    <source>
        <dbReference type="SAM" id="Phobius"/>
    </source>
</evidence>
<name>A0A6A6SSN9_9PLEO</name>
<keyword evidence="2" id="KW-0472">Membrane</keyword>
<reference evidence="3" key="1">
    <citation type="journal article" date="2020" name="Stud. Mycol.">
        <title>101 Dothideomycetes genomes: a test case for predicting lifestyles and emergence of pathogens.</title>
        <authorList>
            <person name="Haridas S."/>
            <person name="Albert R."/>
            <person name="Binder M."/>
            <person name="Bloem J."/>
            <person name="Labutti K."/>
            <person name="Salamov A."/>
            <person name="Andreopoulos B."/>
            <person name="Baker S."/>
            <person name="Barry K."/>
            <person name="Bills G."/>
            <person name="Bluhm B."/>
            <person name="Cannon C."/>
            <person name="Castanera R."/>
            <person name="Culley D."/>
            <person name="Daum C."/>
            <person name="Ezra D."/>
            <person name="Gonzalez J."/>
            <person name="Henrissat B."/>
            <person name="Kuo A."/>
            <person name="Liang C."/>
            <person name="Lipzen A."/>
            <person name="Lutzoni F."/>
            <person name="Magnuson J."/>
            <person name="Mondo S."/>
            <person name="Nolan M."/>
            <person name="Ohm R."/>
            <person name="Pangilinan J."/>
            <person name="Park H.-J."/>
            <person name="Ramirez L."/>
            <person name="Alfaro M."/>
            <person name="Sun H."/>
            <person name="Tritt A."/>
            <person name="Yoshinaga Y."/>
            <person name="Zwiers L.-H."/>
            <person name="Turgeon B."/>
            <person name="Goodwin S."/>
            <person name="Spatafora J."/>
            <person name="Crous P."/>
            <person name="Grigoriev I."/>
        </authorList>
    </citation>
    <scope>NUCLEOTIDE SEQUENCE</scope>
    <source>
        <strain evidence="3">CBS 122681</strain>
    </source>
</reference>
<evidence type="ECO:0000256" key="1">
    <source>
        <dbReference type="SAM" id="MobiDB-lite"/>
    </source>
</evidence>